<organism evidence="2 3">
    <name type="scientific">Luteolibacter yonseiensis</name>
    <dbReference type="NCBI Taxonomy" id="1144680"/>
    <lineage>
        <taxon>Bacteria</taxon>
        <taxon>Pseudomonadati</taxon>
        <taxon>Verrucomicrobiota</taxon>
        <taxon>Verrucomicrobiia</taxon>
        <taxon>Verrucomicrobiales</taxon>
        <taxon>Verrucomicrobiaceae</taxon>
        <taxon>Luteolibacter</taxon>
    </lineage>
</organism>
<dbReference type="EMBL" id="JAENIK010000004">
    <property type="protein sequence ID" value="MBK1814960.1"/>
    <property type="molecule type" value="Genomic_DNA"/>
</dbReference>
<proteinExistence type="predicted"/>
<protein>
    <submittedName>
        <fullName evidence="2">Uncharacterized protein</fullName>
    </submittedName>
</protein>
<feature type="compositionally biased region" description="Basic and acidic residues" evidence="1">
    <location>
        <begin position="1"/>
        <end position="13"/>
    </location>
</feature>
<sequence>MKQRLTQETRELTGEESSMAEDQRTEKSLVFDSVEAMIRHDAANTVVPPDLKNRVMRSVAREPGENTSKPWWKRWMPF</sequence>
<dbReference type="Proteomes" id="UP000600139">
    <property type="component" value="Unassembled WGS sequence"/>
</dbReference>
<evidence type="ECO:0000313" key="2">
    <source>
        <dbReference type="EMBL" id="MBK1814960.1"/>
    </source>
</evidence>
<evidence type="ECO:0000256" key="1">
    <source>
        <dbReference type="SAM" id="MobiDB-lite"/>
    </source>
</evidence>
<evidence type="ECO:0000313" key="3">
    <source>
        <dbReference type="Proteomes" id="UP000600139"/>
    </source>
</evidence>
<dbReference type="RefSeq" id="WP_200349908.1">
    <property type="nucleotide sequence ID" value="NZ_BAABHZ010000010.1"/>
</dbReference>
<accession>A0A934R469</accession>
<name>A0A934R469_9BACT</name>
<keyword evidence="3" id="KW-1185">Reference proteome</keyword>
<dbReference type="AlphaFoldDB" id="A0A934R469"/>
<reference evidence="2" key="1">
    <citation type="submission" date="2021-01" db="EMBL/GenBank/DDBJ databases">
        <title>Modified the classification status of verrucomicrobia.</title>
        <authorList>
            <person name="Feng X."/>
        </authorList>
    </citation>
    <scope>NUCLEOTIDE SEQUENCE</scope>
    <source>
        <strain evidence="2">JCM 18052</strain>
    </source>
</reference>
<gene>
    <name evidence="2" type="ORF">JIN84_04995</name>
</gene>
<comment type="caution">
    <text evidence="2">The sequence shown here is derived from an EMBL/GenBank/DDBJ whole genome shotgun (WGS) entry which is preliminary data.</text>
</comment>
<feature type="region of interest" description="Disordered" evidence="1">
    <location>
        <begin position="1"/>
        <end position="26"/>
    </location>
</feature>